<gene>
    <name evidence="1" type="ORF">ACFQZM_22755</name>
</gene>
<dbReference type="RefSeq" id="WP_131758219.1">
    <property type="nucleotide sequence ID" value="NZ_CAACUY010000046.1"/>
</dbReference>
<name>A0ABW2XLB4_9ACTN</name>
<dbReference type="EMBL" id="JBHTGP010000012">
    <property type="protein sequence ID" value="MFD0687336.1"/>
    <property type="molecule type" value="Genomic_DNA"/>
</dbReference>
<evidence type="ECO:0000313" key="1">
    <source>
        <dbReference type="EMBL" id="MFD0687336.1"/>
    </source>
</evidence>
<comment type="caution">
    <text evidence="1">The sequence shown here is derived from an EMBL/GenBank/DDBJ whole genome shotgun (WGS) entry which is preliminary data.</text>
</comment>
<proteinExistence type="predicted"/>
<sequence>MQSVEAERKRLGDLEQWAHSALEDRHKVLWAERKALYSRLIGLTEKWIRCNIDLIGIELPDGVMVQSHEDAANASPIVARYFEAAHNFGECFYEIEILGHAEVIAKANALHLSLIQGTKAALEGENNRERSEAAKRDLLRAMRRGLTEM</sequence>
<protein>
    <submittedName>
        <fullName evidence="1">Uncharacterized protein</fullName>
    </submittedName>
</protein>
<keyword evidence="2" id="KW-1185">Reference proteome</keyword>
<organism evidence="1 2">
    <name type="scientific">Actinomadura fibrosa</name>
    <dbReference type="NCBI Taxonomy" id="111802"/>
    <lineage>
        <taxon>Bacteria</taxon>
        <taxon>Bacillati</taxon>
        <taxon>Actinomycetota</taxon>
        <taxon>Actinomycetes</taxon>
        <taxon>Streptosporangiales</taxon>
        <taxon>Thermomonosporaceae</taxon>
        <taxon>Actinomadura</taxon>
    </lineage>
</organism>
<reference evidence="2" key="1">
    <citation type="journal article" date="2019" name="Int. J. Syst. Evol. Microbiol.">
        <title>The Global Catalogue of Microorganisms (GCM) 10K type strain sequencing project: providing services to taxonomists for standard genome sequencing and annotation.</title>
        <authorList>
            <consortium name="The Broad Institute Genomics Platform"/>
            <consortium name="The Broad Institute Genome Sequencing Center for Infectious Disease"/>
            <person name="Wu L."/>
            <person name="Ma J."/>
        </authorList>
    </citation>
    <scope>NUCLEOTIDE SEQUENCE [LARGE SCALE GENOMIC DNA]</scope>
    <source>
        <strain evidence="2">JCM 9371</strain>
    </source>
</reference>
<dbReference type="Proteomes" id="UP001597063">
    <property type="component" value="Unassembled WGS sequence"/>
</dbReference>
<evidence type="ECO:0000313" key="2">
    <source>
        <dbReference type="Proteomes" id="UP001597063"/>
    </source>
</evidence>
<accession>A0ABW2XLB4</accession>